<accession>A0A261EPN9</accession>
<organism evidence="1 2">
    <name type="scientific">Pseudoscardovia suis</name>
    <dbReference type="NCBI Taxonomy" id="987063"/>
    <lineage>
        <taxon>Bacteria</taxon>
        <taxon>Bacillati</taxon>
        <taxon>Actinomycetota</taxon>
        <taxon>Actinomycetes</taxon>
        <taxon>Bifidobacteriales</taxon>
        <taxon>Bifidobacteriaceae</taxon>
        <taxon>Pseudoscardovia</taxon>
    </lineage>
</organism>
<dbReference type="Proteomes" id="UP000216454">
    <property type="component" value="Unassembled WGS sequence"/>
</dbReference>
<comment type="caution">
    <text evidence="1">The sequence shown here is derived from an EMBL/GenBank/DDBJ whole genome shotgun (WGS) entry which is preliminary data.</text>
</comment>
<dbReference type="AlphaFoldDB" id="A0A261EPN9"/>
<dbReference type="GO" id="GO:0003677">
    <property type="term" value="F:DNA binding"/>
    <property type="evidence" value="ECO:0007669"/>
    <property type="project" value="InterPro"/>
</dbReference>
<proteinExistence type="predicted"/>
<gene>
    <name evidence="1" type="ORF">PSSU_1638</name>
</gene>
<name>A0A261EPN9_9BIFI</name>
<reference evidence="1 2" key="1">
    <citation type="journal article" date="2017" name="BMC Genomics">
        <title>Comparative genomic and phylogenomic analyses of the Bifidobacteriaceae family.</title>
        <authorList>
            <person name="Lugli G.A."/>
            <person name="Milani C."/>
            <person name="Turroni F."/>
            <person name="Duranti S."/>
            <person name="Mancabelli L."/>
            <person name="Mangifesta M."/>
            <person name="Ferrario C."/>
            <person name="Modesto M."/>
            <person name="Mattarelli P."/>
            <person name="Jiri K."/>
            <person name="van Sinderen D."/>
            <person name="Ventura M."/>
        </authorList>
    </citation>
    <scope>NUCLEOTIDE SEQUENCE [LARGE SCALE GENOMIC DNA]</scope>
    <source>
        <strain evidence="1 2">DSM 24744</strain>
    </source>
</reference>
<keyword evidence="2" id="KW-1185">Reference proteome</keyword>
<dbReference type="RefSeq" id="WP_094691945.1">
    <property type="nucleotide sequence ID" value="NZ_MWWQ01000019.1"/>
</dbReference>
<evidence type="ECO:0008006" key="3">
    <source>
        <dbReference type="Google" id="ProtNLM"/>
    </source>
</evidence>
<dbReference type="InterPro" id="IPR010982">
    <property type="entry name" value="Lambda_DNA-bd_dom_sf"/>
</dbReference>
<dbReference type="EMBL" id="MWWQ01000019">
    <property type="protein sequence ID" value="OZG48814.1"/>
    <property type="molecule type" value="Genomic_DNA"/>
</dbReference>
<evidence type="ECO:0000313" key="2">
    <source>
        <dbReference type="Proteomes" id="UP000216454"/>
    </source>
</evidence>
<evidence type="ECO:0000313" key="1">
    <source>
        <dbReference type="EMBL" id="OZG48814.1"/>
    </source>
</evidence>
<sequence length="143" mass="15489">MKTETHWNEDDTRIIRLLDDARHRSGLSVHTLAALAGMSYGRMRDMLACHKGAPLWHEVLAVAGALGLEWEDLIPGKESAGVLASVDDGVLLGEVARRLDAARHKSDVEDAQAVVRRFEAGDLTIAANRDPLKNVEASGGEGR</sequence>
<protein>
    <recommendedName>
        <fullName evidence="3">XRE family transcriptional regulator</fullName>
    </recommendedName>
</protein>
<dbReference type="SUPFAM" id="SSF47413">
    <property type="entry name" value="lambda repressor-like DNA-binding domains"/>
    <property type="match status" value="1"/>
</dbReference>